<sequence>MTTMHDSGGPRLGPYIQFDGLPPLYRPETALPLAHPYGPVRAGRFVTPGGGRLGIHIGRAHHRVTLDHFGCPAQTTEPKTKAFKQLALAAEGHCVQAGCTHSARWTPGERRPFEVIRDGVELTAFVRALLAIEVGDFAPATRLFDSAVAAVGSPPRRSKRPTP</sequence>
<dbReference type="Proteomes" id="UP000549009">
    <property type="component" value="Unassembled WGS sequence"/>
</dbReference>
<dbReference type="InterPro" id="IPR046305">
    <property type="entry name" value="DUF6420"/>
</dbReference>
<gene>
    <name evidence="1" type="ORF">FHS40_008495</name>
</gene>
<keyword evidence="2" id="KW-1185">Reference proteome</keyword>
<protein>
    <submittedName>
        <fullName evidence="1">Uncharacterized protein</fullName>
    </submittedName>
</protein>
<evidence type="ECO:0000313" key="2">
    <source>
        <dbReference type="Proteomes" id="UP000549009"/>
    </source>
</evidence>
<dbReference type="AlphaFoldDB" id="A0A7W8B3P3"/>
<organism evidence="1 2">
    <name type="scientific">Streptomyces spectabilis</name>
    <dbReference type="NCBI Taxonomy" id="68270"/>
    <lineage>
        <taxon>Bacteria</taxon>
        <taxon>Bacillati</taxon>
        <taxon>Actinomycetota</taxon>
        <taxon>Actinomycetes</taxon>
        <taxon>Kitasatosporales</taxon>
        <taxon>Streptomycetaceae</taxon>
        <taxon>Streptomyces</taxon>
    </lineage>
</organism>
<dbReference type="Pfam" id="PF19984">
    <property type="entry name" value="DUF6420"/>
    <property type="match status" value="1"/>
</dbReference>
<evidence type="ECO:0000313" key="1">
    <source>
        <dbReference type="EMBL" id="MBB5109367.1"/>
    </source>
</evidence>
<reference evidence="1 2" key="1">
    <citation type="submission" date="2020-08" db="EMBL/GenBank/DDBJ databases">
        <title>Genomic Encyclopedia of Type Strains, Phase III (KMG-III): the genomes of soil and plant-associated and newly described type strains.</title>
        <authorList>
            <person name="Whitman W."/>
        </authorList>
    </citation>
    <scope>NUCLEOTIDE SEQUENCE [LARGE SCALE GENOMIC DNA]</scope>
    <source>
        <strain evidence="1 2">CECT 3146</strain>
    </source>
</reference>
<accession>A0A7W8B3P3</accession>
<dbReference type="EMBL" id="JACHJD010000026">
    <property type="protein sequence ID" value="MBB5109367.1"/>
    <property type="molecule type" value="Genomic_DNA"/>
</dbReference>
<proteinExistence type="predicted"/>
<comment type="caution">
    <text evidence="1">The sequence shown here is derived from an EMBL/GenBank/DDBJ whole genome shotgun (WGS) entry which is preliminary data.</text>
</comment>
<name>A0A7W8B3P3_STRST</name>